<dbReference type="Proteomes" id="UP000727056">
    <property type="component" value="Unassembled WGS sequence"/>
</dbReference>
<organism evidence="3 4">
    <name type="scientific">Streptomyces bohaiensis</name>
    <dbReference type="NCBI Taxonomy" id="1431344"/>
    <lineage>
        <taxon>Bacteria</taxon>
        <taxon>Bacillati</taxon>
        <taxon>Actinomycetota</taxon>
        <taxon>Actinomycetes</taxon>
        <taxon>Kitasatosporales</taxon>
        <taxon>Streptomycetaceae</taxon>
        <taxon>Streptomyces</taxon>
    </lineage>
</organism>
<name>A0ABX1C2S9_9ACTN</name>
<dbReference type="InterPro" id="IPR011055">
    <property type="entry name" value="Dup_hybrid_motif"/>
</dbReference>
<dbReference type="Gene3D" id="1.10.530.10">
    <property type="match status" value="1"/>
</dbReference>
<dbReference type="PANTHER" id="PTHR21666:SF270">
    <property type="entry name" value="MUREIN HYDROLASE ACTIVATOR ENVC"/>
    <property type="match status" value="1"/>
</dbReference>
<dbReference type="Gene3D" id="2.70.70.10">
    <property type="entry name" value="Glucose Permease (Domain IIA)"/>
    <property type="match status" value="1"/>
</dbReference>
<dbReference type="RefSeq" id="WP_168086370.1">
    <property type="nucleotide sequence ID" value="NZ_JAAVJC010000002.1"/>
</dbReference>
<keyword evidence="4" id="KW-1185">Reference proteome</keyword>
<evidence type="ECO:0000313" key="3">
    <source>
        <dbReference type="EMBL" id="NJQ13536.1"/>
    </source>
</evidence>
<dbReference type="SUPFAM" id="SSF51261">
    <property type="entry name" value="Duplicated hybrid motif"/>
    <property type="match status" value="1"/>
</dbReference>
<dbReference type="InterPro" id="IPR016047">
    <property type="entry name" value="M23ase_b-sheet_dom"/>
</dbReference>
<dbReference type="InterPro" id="IPR023346">
    <property type="entry name" value="Lysozyme-like_dom_sf"/>
</dbReference>
<dbReference type="PANTHER" id="PTHR21666">
    <property type="entry name" value="PEPTIDASE-RELATED"/>
    <property type="match status" value="1"/>
</dbReference>
<gene>
    <name evidence="3" type="ORF">HCN52_00865</name>
</gene>
<proteinExistence type="predicted"/>
<feature type="compositionally biased region" description="Low complexity" evidence="1">
    <location>
        <begin position="41"/>
        <end position="52"/>
    </location>
</feature>
<feature type="domain" description="M23ase beta-sheet core" evidence="2">
    <location>
        <begin position="111"/>
        <end position="201"/>
    </location>
</feature>
<dbReference type="InterPro" id="IPR050570">
    <property type="entry name" value="Cell_wall_metabolism_enzyme"/>
</dbReference>
<dbReference type="CDD" id="cd12797">
    <property type="entry name" value="M23_peptidase"/>
    <property type="match status" value="1"/>
</dbReference>
<accession>A0ABX1C2S9</accession>
<reference evidence="3 4" key="1">
    <citation type="submission" date="2020-03" db="EMBL/GenBank/DDBJ databases">
        <title>Draft genome of Streptomyces sp. ventii, isolated from the Axial Seamount in the Pacific Ocean, and resequencing of the two type strains Streptomyces lonarensis strain NCL 716 and Streptomyces bohaiensis strain 11A07.</title>
        <authorList>
            <person name="Loughran R.M."/>
            <person name="Pfannmuller K.M."/>
            <person name="Wasson B.J."/>
            <person name="Deadmond M.C."/>
            <person name="Paddock B.E."/>
            <person name="Koyack M.J."/>
            <person name="Gallegos D.A."/>
            <person name="Mitchell E.A."/>
            <person name="Ushijima B."/>
            <person name="Saw J.H."/>
            <person name="Mcphail K.L."/>
            <person name="Videau P."/>
        </authorList>
    </citation>
    <scope>NUCLEOTIDE SEQUENCE [LARGE SCALE GENOMIC DNA]</scope>
    <source>
        <strain evidence="3 4">11A07</strain>
    </source>
</reference>
<dbReference type="SUPFAM" id="SSF53955">
    <property type="entry name" value="Lysozyme-like"/>
    <property type="match status" value="1"/>
</dbReference>
<dbReference type="EMBL" id="JAAVJC010000002">
    <property type="protein sequence ID" value="NJQ13536.1"/>
    <property type="molecule type" value="Genomic_DNA"/>
</dbReference>
<protein>
    <submittedName>
        <fullName evidence="3">Peptidoglycan DD-metalloendopeptidase family protein</fullName>
    </submittedName>
</protein>
<sequence>MQPTGKSAVRAGALAGALVVGLPLLLFAGGTEDPDPRSLCAPAAPGAVAQHASGPDSTRGGPHLDMPLAEADAAPPVPPETIRPGPWTYPVPAPATITARFAQDGPNWSSRHTGTDWAAPAGTPVMAATPGVVLAVRSAVDGHPFGTFVTVLHHDSVVTVYAHLRDAHVTRGQSVDSGQQLGTVGSTGNSTGPHLHFEVRPQIGGRHLPVDPEPYLAGAAIPAAGPQMVPVADCLPLDTAANAALPDLAHQMHPTLARLTADCPGLPAAWLTAQVMAESSWQPTAWTTDSNGGAAGLLQMSRQVWEAIEGSTGSWPPGARPPADHPVWEPATHLRVGAAHVCRNLQQMAAHLAQNPQKRISPLEASAVCHVAGCGRVTNSAAGIPVPGEADCGAGCVTTIHAYIDNIHRHLTTPPG</sequence>
<dbReference type="Pfam" id="PF01551">
    <property type="entry name" value="Peptidase_M23"/>
    <property type="match status" value="1"/>
</dbReference>
<evidence type="ECO:0000259" key="2">
    <source>
        <dbReference type="Pfam" id="PF01551"/>
    </source>
</evidence>
<evidence type="ECO:0000313" key="4">
    <source>
        <dbReference type="Proteomes" id="UP000727056"/>
    </source>
</evidence>
<comment type="caution">
    <text evidence="3">The sequence shown here is derived from an EMBL/GenBank/DDBJ whole genome shotgun (WGS) entry which is preliminary data.</text>
</comment>
<evidence type="ECO:0000256" key="1">
    <source>
        <dbReference type="SAM" id="MobiDB-lite"/>
    </source>
</evidence>
<feature type="region of interest" description="Disordered" evidence="1">
    <location>
        <begin position="37"/>
        <end position="83"/>
    </location>
</feature>